<dbReference type="EMBL" id="CP019434">
    <property type="protein sequence ID" value="APZ44018.1"/>
    <property type="molecule type" value="Genomic_DNA"/>
</dbReference>
<dbReference type="Proteomes" id="UP000243807">
    <property type="component" value="Chromosome"/>
</dbReference>
<reference evidence="1 2" key="1">
    <citation type="submission" date="2017-01" db="EMBL/GenBank/DDBJ databases">
        <title>Draft sequence of Acidihalobacter ferrooxidans strain DSM 14175 (strain V8).</title>
        <authorList>
            <person name="Khaleque H.N."/>
            <person name="Ramsay J.P."/>
            <person name="Murphy R.J.T."/>
            <person name="Kaksonen A.H."/>
            <person name="Boxall N.J."/>
            <person name="Watkin E.L.J."/>
        </authorList>
    </citation>
    <scope>NUCLEOTIDE SEQUENCE [LARGE SCALE GENOMIC DNA]</scope>
    <source>
        <strain evidence="1 2">V8</strain>
    </source>
</reference>
<evidence type="ECO:0000313" key="1">
    <source>
        <dbReference type="EMBL" id="APZ44018.1"/>
    </source>
</evidence>
<evidence type="ECO:0000313" key="2">
    <source>
        <dbReference type="Proteomes" id="UP000243807"/>
    </source>
</evidence>
<sequence length="67" mass="7427">MVALWCEPECFITTAALAGLLIPQGVFPQSAVITDTPLLLKSPCENTIRRDISTRYETFGLIEQVIM</sequence>
<dbReference type="KEGG" id="afy:BW247_13715"/>
<dbReference type="STRING" id="1765967.BW247_13715"/>
<proteinExistence type="predicted"/>
<dbReference type="AlphaFoldDB" id="A0A1P8UJK2"/>
<gene>
    <name evidence="1" type="ORF">BW247_13715</name>
</gene>
<protein>
    <submittedName>
        <fullName evidence="1">Uncharacterized protein</fullName>
    </submittedName>
</protein>
<organism evidence="1 2">
    <name type="scientific">Acidihalobacter ferrooxydans</name>
    <dbReference type="NCBI Taxonomy" id="1765967"/>
    <lineage>
        <taxon>Bacteria</taxon>
        <taxon>Pseudomonadati</taxon>
        <taxon>Pseudomonadota</taxon>
        <taxon>Gammaproteobacteria</taxon>
        <taxon>Chromatiales</taxon>
        <taxon>Ectothiorhodospiraceae</taxon>
        <taxon>Acidihalobacter</taxon>
    </lineage>
</organism>
<name>A0A1P8UJK2_9GAMM</name>
<keyword evidence="2" id="KW-1185">Reference proteome</keyword>
<accession>A0A1P8UJK2</accession>